<keyword evidence="2" id="KW-1185">Reference proteome</keyword>
<accession>A0ACC1MKH5</accession>
<reference evidence="1" key="1">
    <citation type="submission" date="2022-08" db="EMBL/GenBank/DDBJ databases">
        <title>Genome Sequence of Pycnoporus sanguineus.</title>
        <authorList>
            <person name="Buettner E."/>
        </authorList>
    </citation>
    <scope>NUCLEOTIDE SEQUENCE</scope>
    <source>
        <strain evidence="1">CG-C14</strain>
    </source>
</reference>
<proteinExistence type="predicted"/>
<comment type="caution">
    <text evidence="1">The sequence shown here is derived from an EMBL/GenBank/DDBJ whole genome shotgun (WGS) entry which is preliminary data.</text>
</comment>
<evidence type="ECO:0000313" key="1">
    <source>
        <dbReference type="EMBL" id="KAJ2967183.1"/>
    </source>
</evidence>
<sequence length="90" mass="10195">MSTLDFLHRKLLLPLPRLATRLGLPPSTQTASRPSRPSKRKGRKPLVARKRVPLAATNVDSTERQNKLAAFWDAVKERPSWKKVYANGLH</sequence>
<protein>
    <submittedName>
        <fullName evidence="1">Uncharacterized protein</fullName>
    </submittedName>
</protein>
<evidence type="ECO:0000313" key="2">
    <source>
        <dbReference type="Proteomes" id="UP001144978"/>
    </source>
</evidence>
<name>A0ACC1MKH5_9APHY</name>
<dbReference type="EMBL" id="JANSHE010006404">
    <property type="protein sequence ID" value="KAJ2967183.1"/>
    <property type="molecule type" value="Genomic_DNA"/>
</dbReference>
<gene>
    <name evidence="1" type="ORF">NUW54_g13583</name>
</gene>
<dbReference type="Proteomes" id="UP001144978">
    <property type="component" value="Unassembled WGS sequence"/>
</dbReference>
<organism evidence="1 2">
    <name type="scientific">Trametes sanguinea</name>
    <dbReference type="NCBI Taxonomy" id="158606"/>
    <lineage>
        <taxon>Eukaryota</taxon>
        <taxon>Fungi</taxon>
        <taxon>Dikarya</taxon>
        <taxon>Basidiomycota</taxon>
        <taxon>Agaricomycotina</taxon>
        <taxon>Agaricomycetes</taxon>
        <taxon>Polyporales</taxon>
        <taxon>Polyporaceae</taxon>
        <taxon>Trametes</taxon>
    </lineage>
</organism>